<evidence type="ECO:0000313" key="4">
    <source>
        <dbReference type="Proteomes" id="UP000622552"/>
    </source>
</evidence>
<feature type="transmembrane region" description="Helical" evidence="2">
    <location>
        <begin position="135"/>
        <end position="160"/>
    </location>
</feature>
<sequence>MAIAVLAVLPYLTDSLAGLSRNDGQLAANYANRPAWAQGFFYLHVVCGGLALLLSPVQFATRLRRRAPRLHRLTGRIVIAAIVLGGTAGAVLAPMSLAGPIGTAGFGALAVLWVLFAIAAIRTARAGDLTAHRRWAVRAFAMTYAAVTLRLWLVALVPLMSGDGITHPEAFLRAYVIVPFLCWVPNLLVAEILLRQTGRATRPRPGGTSPRSSRPSRFVSR</sequence>
<dbReference type="EMBL" id="JADOUF010000001">
    <property type="protein sequence ID" value="MBG6134484.1"/>
    <property type="molecule type" value="Genomic_DNA"/>
</dbReference>
<dbReference type="RefSeq" id="WP_197001722.1">
    <property type="nucleotide sequence ID" value="NZ_BONS01000027.1"/>
</dbReference>
<gene>
    <name evidence="3" type="ORF">IW245_000678</name>
</gene>
<dbReference type="InterPro" id="IPR018750">
    <property type="entry name" value="DUF2306_membrane"/>
</dbReference>
<organism evidence="3 4">
    <name type="scientific">Longispora fulva</name>
    <dbReference type="NCBI Taxonomy" id="619741"/>
    <lineage>
        <taxon>Bacteria</taxon>
        <taxon>Bacillati</taxon>
        <taxon>Actinomycetota</taxon>
        <taxon>Actinomycetes</taxon>
        <taxon>Micromonosporales</taxon>
        <taxon>Micromonosporaceae</taxon>
        <taxon>Longispora</taxon>
    </lineage>
</organism>
<feature type="transmembrane region" description="Helical" evidence="2">
    <location>
        <begin position="172"/>
        <end position="194"/>
    </location>
</feature>
<name>A0A8J7GA14_9ACTN</name>
<dbReference type="AlphaFoldDB" id="A0A8J7GA14"/>
<dbReference type="Pfam" id="PF10067">
    <property type="entry name" value="DUF2306"/>
    <property type="match status" value="1"/>
</dbReference>
<proteinExistence type="predicted"/>
<feature type="region of interest" description="Disordered" evidence="1">
    <location>
        <begin position="200"/>
        <end position="221"/>
    </location>
</feature>
<feature type="transmembrane region" description="Helical" evidence="2">
    <location>
        <begin position="41"/>
        <end position="61"/>
    </location>
</feature>
<keyword evidence="2" id="KW-0472">Membrane</keyword>
<evidence type="ECO:0000256" key="1">
    <source>
        <dbReference type="SAM" id="MobiDB-lite"/>
    </source>
</evidence>
<keyword evidence="4" id="KW-1185">Reference proteome</keyword>
<feature type="transmembrane region" description="Helical" evidence="2">
    <location>
        <begin position="73"/>
        <end position="95"/>
    </location>
</feature>
<evidence type="ECO:0000313" key="3">
    <source>
        <dbReference type="EMBL" id="MBG6134484.1"/>
    </source>
</evidence>
<reference evidence="3" key="1">
    <citation type="submission" date="2020-11" db="EMBL/GenBank/DDBJ databases">
        <title>Sequencing the genomes of 1000 actinobacteria strains.</title>
        <authorList>
            <person name="Klenk H.-P."/>
        </authorList>
    </citation>
    <scope>NUCLEOTIDE SEQUENCE</scope>
    <source>
        <strain evidence="3">DSM 45356</strain>
    </source>
</reference>
<dbReference type="Proteomes" id="UP000622552">
    <property type="component" value="Unassembled WGS sequence"/>
</dbReference>
<keyword evidence="2" id="KW-1133">Transmembrane helix</keyword>
<evidence type="ECO:0000256" key="2">
    <source>
        <dbReference type="SAM" id="Phobius"/>
    </source>
</evidence>
<feature type="transmembrane region" description="Helical" evidence="2">
    <location>
        <begin position="101"/>
        <end position="123"/>
    </location>
</feature>
<accession>A0A8J7GA14</accession>
<protein>
    <submittedName>
        <fullName evidence="3">Putative membrane protein</fullName>
    </submittedName>
</protein>
<keyword evidence="2" id="KW-0812">Transmembrane</keyword>
<comment type="caution">
    <text evidence="3">The sequence shown here is derived from an EMBL/GenBank/DDBJ whole genome shotgun (WGS) entry which is preliminary data.</text>
</comment>